<dbReference type="PANTHER" id="PTHR43537">
    <property type="entry name" value="TRANSCRIPTIONAL REGULATOR, GNTR FAMILY"/>
    <property type="match status" value="1"/>
</dbReference>
<dbReference type="Gene3D" id="1.10.10.10">
    <property type="entry name" value="Winged helix-like DNA-binding domain superfamily/Winged helix DNA-binding domain"/>
    <property type="match status" value="1"/>
</dbReference>
<evidence type="ECO:0000259" key="4">
    <source>
        <dbReference type="PROSITE" id="PS50949"/>
    </source>
</evidence>
<proteinExistence type="predicted"/>
<dbReference type="Pfam" id="PF00392">
    <property type="entry name" value="GntR"/>
    <property type="match status" value="1"/>
</dbReference>
<dbReference type="SUPFAM" id="SSF46785">
    <property type="entry name" value="Winged helix' DNA-binding domain"/>
    <property type="match status" value="1"/>
</dbReference>
<dbReference type="InterPro" id="IPR036390">
    <property type="entry name" value="WH_DNA-bd_sf"/>
</dbReference>
<protein>
    <submittedName>
        <fullName evidence="5">GntR family transcriptional regulator</fullName>
    </submittedName>
</protein>
<dbReference type="GO" id="GO:0003677">
    <property type="term" value="F:DNA binding"/>
    <property type="evidence" value="ECO:0007669"/>
    <property type="project" value="UniProtKB-KW"/>
</dbReference>
<dbReference type="PANTHER" id="PTHR43537:SF24">
    <property type="entry name" value="GLUCONATE OPERON TRANSCRIPTIONAL REPRESSOR"/>
    <property type="match status" value="1"/>
</dbReference>
<dbReference type="InterPro" id="IPR008920">
    <property type="entry name" value="TF_FadR/GntR_C"/>
</dbReference>
<organism evidence="5 6">
    <name type="scientific">Lysinibacillus composti</name>
    <dbReference type="NCBI Taxonomy" id="720633"/>
    <lineage>
        <taxon>Bacteria</taxon>
        <taxon>Bacillati</taxon>
        <taxon>Bacillota</taxon>
        <taxon>Bacilli</taxon>
        <taxon>Bacillales</taxon>
        <taxon>Bacillaceae</taxon>
        <taxon>Lysinibacillus</taxon>
    </lineage>
</organism>
<keyword evidence="6" id="KW-1185">Reference proteome</keyword>
<keyword evidence="1" id="KW-0805">Transcription regulation</keyword>
<keyword evidence="2" id="KW-0238">DNA-binding</keyword>
<keyword evidence="3" id="KW-0804">Transcription</keyword>
<dbReference type="GO" id="GO:0003700">
    <property type="term" value="F:DNA-binding transcription factor activity"/>
    <property type="evidence" value="ECO:0007669"/>
    <property type="project" value="InterPro"/>
</dbReference>
<evidence type="ECO:0000256" key="3">
    <source>
        <dbReference type="ARBA" id="ARBA00023163"/>
    </source>
</evidence>
<dbReference type="EMBL" id="RRCT01000020">
    <property type="protein sequence ID" value="RQW73437.1"/>
    <property type="molecule type" value="Genomic_DNA"/>
</dbReference>
<accession>A0A3N9UAD2</accession>
<gene>
    <name evidence="5" type="ORF">EBB45_16310</name>
</gene>
<evidence type="ECO:0000256" key="2">
    <source>
        <dbReference type="ARBA" id="ARBA00023125"/>
    </source>
</evidence>
<name>A0A3N9UAD2_9BACI</name>
<evidence type="ECO:0000313" key="6">
    <source>
        <dbReference type="Proteomes" id="UP000274033"/>
    </source>
</evidence>
<dbReference type="CDD" id="cd07377">
    <property type="entry name" value="WHTH_GntR"/>
    <property type="match status" value="1"/>
</dbReference>
<dbReference type="SUPFAM" id="SSF48008">
    <property type="entry name" value="GntR ligand-binding domain-like"/>
    <property type="match status" value="1"/>
</dbReference>
<comment type="caution">
    <text evidence="5">The sequence shown here is derived from an EMBL/GenBank/DDBJ whole genome shotgun (WGS) entry which is preliminary data.</text>
</comment>
<dbReference type="Gene3D" id="1.20.120.530">
    <property type="entry name" value="GntR ligand-binding domain-like"/>
    <property type="match status" value="1"/>
</dbReference>
<dbReference type="PROSITE" id="PS50949">
    <property type="entry name" value="HTH_GNTR"/>
    <property type="match status" value="1"/>
</dbReference>
<evidence type="ECO:0000256" key="1">
    <source>
        <dbReference type="ARBA" id="ARBA00023015"/>
    </source>
</evidence>
<sequence>MKSTLYHESTMEHTTIEGRNEMREIKKTDALHIQVYQIVKEKILNGEFQPSERLVESKLAEQIGVSRGTVREAIRMLTKDELIEQKDSYLFVYNPSPDDIIDIYECRRSLELLSVRLAAQKITDDQLKDLEQIIKDTKKALEKNNTEKLTRLNQQFHDTITLSSQNKQLIQLFEVISTKVLYIRNCLLKGHTYSFPVLINDHEQILEALKERDPIKAETLMNKHIETSFKVVHSPS</sequence>
<dbReference type="SMART" id="SM00345">
    <property type="entry name" value="HTH_GNTR"/>
    <property type="match status" value="1"/>
</dbReference>
<dbReference type="InterPro" id="IPR036388">
    <property type="entry name" value="WH-like_DNA-bd_sf"/>
</dbReference>
<feature type="domain" description="HTH gntR-type" evidence="4">
    <location>
        <begin position="29"/>
        <end position="95"/>
    </location>
</feature>
<dbReference type="PRINTS" id="PR00035">
    <property type="entry name" value="HTHGNTR"/>
</dbReference>
<dbReference type="Pfam" id="PF07729">
    <property type="entry name" value="FCD"/>
    <property type="match status" value="1"/>
</dbReference>
<dbReference type="Proteomes" id="UP000274033">
    <property type="component" value="Unassembled WGS sequence"/>
</dbReference>
<dbReference type="InterPro" id="IPR011711">
    <property type="entry name" value="GntR_C"/>
</dbReference>
<dbReference type="AlphaFoldDB" id="A0A3N9UAD2"/>
<dbReference type="SMART" id="SM00895">
    <property type="entry name" value="FCD"/>
    <property type="match status" value="1"/>
</dbReference>
<evidence type="ECO:0000313" key="5">
    <source>
        <dbReference type="EMBL" id="RQW73437.1"/>
    </source>
</evidence>
<reference evidence="5 6" key="1">
    <citation type="journal article" date="2013" name="J. Microbiol.">
        <title>Lysinibacillus chungkukjangi sp. nov., isolated from Chungkukjang, Korean fermented soybean food.</title>
        <authorList>
            <person name="Kim S.J."/>
            <person name="Jang Y.H."/>
            <person name="Hamada M."/>
            <person name="Ahn J.H."/>
            <person name="Weon H.Y."/>
            <person name="Suzuki K."/>
            <person name="Whang K.S."/>
            <person name="Kwon S.W."/>
        </authorList>
    </citation>
    <scope>NUCLEOTIDE SEQUENCE [LARGE SCALE GENOMIC DNA]</scope>
    <source>
        <strain evidence="5 6">MCCC 1A12701</strain>
    </source>
</reference>
<dbReference type="InterPro" id="IPR000524">
    <property type="entry name" value="Tscrpt_reg_HTH_GntR"/>
</dbReference>